<organism evidence="7 8">
    <name type="scientific">Penicillium capsulatum</name>
    <dbReference type="NCBI Taxonomy" id="69766"/>
    <lineage>
        <taxon>Eukaryota</taxon>
        <taxon>Fungi</taxon>
        <taxon>Dikarya</taxon>
        <taxon>Ascomycota</taxon>
        <taxon>Pezizomycotina</taxon>
        <taxon>Eurotiomycetes</taxon>
        <taxon>Eurotiomycetidae</taxon>
        <taxon>Eurotiales</taxon>
        <taxon>Aspergillaceae</taxon>
        <taxon>Penicillium</taxon>
    </lineage>
</organism>
<evidence type="ECO:0000256" key="3">
    <source>
        <dbReference type="ARBA" id="ARBA00022827"/>
    </source>
</evidence>
<feature type="domain" description="FAD-binding" evidence="6">
    <location>
        <begin position="286"/>
        <end position="382"/>
    </location>
</feature>
<dbReference type="PANTHER" id="PTHR13789">
    <property type="entry name" value="MONOOXYGENASE"/>
    <property type="match status" value="1"/>
</dbReference>
<evidence type="ECO:0000313" key="7">
    <source>
        <dbReference type="EMBL" id="KAJ5179520.1"/>
    </source>
</evidence>
<reference evidence="7" key="2">
    <citation type="journal article" date="2023" name="IMA Fungus">
        <title>Comparative genomic study of the Penicillium genus elucidates a diverse pangenome and 15 lateral gene transfer events.</title>
        <authorList>
            <person name="Petersen C."/>
            <person name="Sorensen T."/>
            <person name="Nielsen M.R."/>
            <person name="Sondergaard T.E."/>
            <person name="Sorensen J.L."/>
            <person name="Fitzpatrick D.A."/>
            <person name="Frisvad J.C."/>
            <person name="Nielsen K.L."/>
        </authorList>
    </citation>
    <scope>NUCLEOTIDE SEQUENCE</scope>
    <source>
        <strain evidence="7">IBT 21917</strain>
    </source>
</reference>
<gene>
    <name evidence="7" type="ORF">N7492_002730</name>
</gene>
<dbReference type="OrthoDB" id="1047367at2759"/>
<keyword evidence="5" id="KW-0503">Monooxygenase</keyword>
<protein>
    <submittedName>
        <fullName evidence="7">FAD/NAD(P)-binding domain-containing protein</fullName>
    </submittedName>
</protein>
<comment type="similarity">
    <text evidence="1">Belongs to the paxM FAD-dependent monooxygenase family.</text>
</comment>
<evidence type="ECO:0000256" key="2">
    <source>
        <dbReference type="ARBA" id="ARBA00022630"/>
    </source>
</evidence>
<reference evidence="7" key="1">
    <citation type="submission" date="2022-11" db="EMBL/GenBank/DDBJ databases">
        <authorList>
            <person name="Petersen C."/>
        </authorList>
    </citation>
    <scope>NUCLEOTIDE SEQUENCE</scope>
    <source>
        <strain evidence="7">IBT 21917</strain>
    </source>
</reference>
<dbReference type="Gene3D" id="3.50.50.60">
    <property type="entry name" value="FAD/NAD(P)-binding domain"/>
    <property type="match status" value="1"/>
</dbReference>
<evidence type="ECO:0000256" key="5">
    <source>
        <dbReference type="ARBA" id="ARBA00023033"/>
    </source>
</evidence>
<dbReference type="AlphaFoldDB" id="A0A9W9IM51"/>
<dbReference type="PRINTS" id="PR00420">
    <property type="entry name" value="RNGMNOXGNASE"/>
</dbReference>
<evidence type="ECO:0000256" key="1">
    <source>
        <dbReference type="ARBA" id="ARBA00007992"/>
    </source>
</evidence>
<dbReference type="Proteomes" id="UP001146351">
    <property type="component" value="Unassembled WGS sequence"/>
</dbReference>
<dbReference type="Pfam" id="PF01494">
    <property type="entry name" value="FAD_binding_3"/>
    <property type="match status" value="2"/>
</dbReference>
<dbReference type="InterPro" id="IPR050493">
    <property type="entry name" value="FAD-dep_Monooxygenase_BioMet"/>
</dbReference>
<name>A0A9W9IM51_9EURO</name>
<dbReference type="InterPro" id="IPR002938">
    <property type="entry name" value="FAD-bd"/>
</dbReference>
<dbReference type="SUPFAM" id="SSF51905">
    <property type="entry name" value="FAD/NAD(P)-binding domain"/>
    <property type="match status" value="1"/>
</dbReference>
<dbReference type="EMBL" id="JAPQKO010000002">
    <property type="protein sequence ID" value="KAJ5179520.1"/>
    <property type="molecule type" value="Genomic_DNA"/>
</dbReference>
<feature type="domain" description="FAD-binding" evidence="6">
    <location>
        <begin position="7"/>
        <end position="181"/>
    </location>
</feature>
<keyword evidence="3" id="KW-0274">FAD</keyword>
<keyword evidence="8" id="KW-1185">Reference proteome</keyword>
<dbReference type="InterPro" id="IPR023375">
    <property type="entry name" value="ADC_dom_sf"/>
</dbReference>
<sequence>MQNPGRLHVLIAGAGIGGLSAAIALRQQGHIVDVYESSRFASEVGAAIHIQPNASGFLRRLGLPPENYRSPQVEHVTVFDQHGTVMSSNDVRNLADAYPFPWQLCHRVDLHEALKAKALAIDGPGDPIRIHLRSRIIDCDPEKPSLTLADGQEVKGDLVIGADGVHSVLRKIISQENIYPEPSGTAAFRLIIPVDKVRANPATRHLVERTGQLQLWDGKYRRMIIYPCRSVKHGCFPGSYIDVSSDNEELNFVGLHPANREEGELEGYQALSSKEHLLKVFEDFSPAMQSLLGMADPEAIRVWPLLDQQALGTWINGKSCLLGDAAHPFLPRKFSHQGQGGAQAMEDAAALGALLPSRTRREDVPGRLQMYMKCRYHRATMVQNYTRQVAAVISGKSSNDIVSDPLEFLRIVFEHDAWDYASNMLRKTLGSLPPSVSPLSQIFGPSTPLLSSFASVHEVLGEPSQRTLEIKFRAHRTQLEALLSTVDARLAAFGGWGGASWVIRRIKAEEWGGNTGVNVLALRIFNARLTADAKPEPFVPLLFADKPEFVIAGREELGLPVLLADLQERMVGSQYQLALEQSGHQFMELNAGLVPRLNKGSEPNGTRDVCKGHATITVTALRPEALDTVFPGLAFVIRQLQELKFEDPDVALLNI</sequence>
<comment type="caution">
    <text evidence="7">The sequence shown here is derived from an EMBL/GenBank/DDBJ whole genome shotgun (WGS) entry which is preliminary data.</text>
</comment>
<evidence type="ECO:0000259" key="6">
    <source>
        <dbReference type="Pfam" id="PF01494"/>
    </source>
</evidence>
<dbReference type="SUPFAM" id="SSF160104">
    <property type="entry name" value="Acetoacetate decarboxylase-like"/>
    <property type="match status" value="1"/>
</dbReference>
<dbReference type="PANTHER" id="PTHR13789:SF261">
    <property type="entry name" value="HYDROXYLASE, PUTATIVE (AFU_ORTHOLOGUE AFUA_7G00590)-RELATED"/>
    <property type="match status" value="1"/>
</dbReference>
<keyword evidence="2" id="KW-0285">Flavoprotein</keyword>
<proteinExistence type="inferred from homology"/>
<evidence type="ECO:0000313" key="8">
    <source>
        <dbReference type="Proteomes" id="UP001146351"/>
    </source>
</evidence>
<accession>A0A9W9IM51</accession>
<keyword evidence="4" id="KW-0560">Oxidoreductase</keyword>
<dbReference type="GO" id="GO:0071949">
    <property type="term" value="F:FAD binding"/>
    <property type="evidence" value="ECO:0007669"/>
    <property type="project" value="InterPro"/>
</dbReference>
<evidence type="ECO:0000256" key="4">
    <source>
        <dbReference type="ARBA" id="ARBA00023002"/>
    </source>
</evidence>
<dbReference type="SUPFAM" id="SSF54373">
    <property type="entry name" value="FAD-linked reductases, C-terminal domain"/>
    <property type="match status" value="1"/>
</dbReference>
<dbReference type="Gene3D" id="2.40.400.10">
    <property type="entry name" value="Acetoacetate decarboxylase-like"/>
    <property type="match status" value="1"/>
</dbReference>
<dbReference type="GO" id="GO:0004497">
    <property type="term" value="F:monooxygenase activity"/>
    <property type="evidence" value="ECO:0007669"/>
    <property type="project" value="UniProtKB-KW"/>
</dbReference>
<dbReference type="InterPro" id="IPR036188">
    <property type="entry name" value="FAD/NAD-bd_sf"/>
</dbReference>